<protein>
    <recommendedName>
        <fullName evidence="3">Electron transfer flavoprotein small subunit</fullName>
    </recommendedName>
</protein>
<feature type="domain" description="Electron transfer flavoprotein alpha/beta-subunit N-terminal" evidence="4">
    <location>
        <begin position="22"/>
        <end position="212"/>
    </location>
</feature>
<reference evidence="5 6" key="1">
    <citation type="journal article" date="2009" name="Stand. Genomic Sci.">
        <title>Complete genome sequence of Slackia heliotrinireducens type strain (RHS 1).</title>
        <authorList>
            <person name="Pukall R."/>
            <person name="Lapidus A."/>
            <person name="Nolan M."/>
            <person name="Copeland A."/>
            <person name="Glavina Del Rio T."/>
            <person name="Lucas S."/>
            <person name="Chen F."/>
            <person name="Tice H."/>
            <person name="Cheng J.F."/>
            <person name="Chertkov O."/>
            <person name="Bruce D."/>
            <person name="Goodwin L."/>
            <person name="Kuske C."/>
            <person name="Brettin T."/>
            <person name="Detter J.C."/>
            <person name="Han C."/>
            <person name="Pitluck S."/>
            <person name="Pati A."/>
            <person name="Mavrommatis K."/>
            <person name="Ivanova N."/>
            <person name="Ovchinnikova G."/>
            <person name="Chen A."/>
            <person name="Palaniappan K."/>
            <person name="Schneider S."/>
            <person name="Rohde M."/>
            <person name="Chain P."/>
            <person name="D'haeseleer P."/>
            <person name="Goker M."/>
            <person name="Bristow J."/>
            <person name="Eisen J.A."/>
            <person name="Markowitz V."/>
            <person name="Kyrpides N.C."/>
            <person name="Klenk H.P."/>
            <person name="Hugenholtz P."/>
        </authorList>
    </citation>
    <scope>NUCLEOTIDE SEQUENCE [LARGE SCALE GENOMIC DNA]</scope>
    <source>
        <strain evidence="6">ATCC 29202 / DSM 20476 / NCTC 11029 / RHS 1</strain>
    </source>
</reference>
<evidence type="ECO:0000313" key="5">
    <source>
        <dbReference type="EMBL" id="ACV21335.1"/>
    </source>
</evidence>
<comment type="function">
    <text evidence="2">The electron transfer flavoprotein serves as a specific electron acceptor for other dehydrogenases. It transfers the electrons to the main respiratory chain via ETF-ubiquinone oxidoreductase (ETF dehydrogenase).</text>
</comment>
<dbReference type="InterPro" id="IPR012255">
    <property type="entry name" value="ETF_b"/>
</dbReference>
<dbReference type="EMBL" id="CP001684">
    <property type="protein sequence ID" value="ACV21335.1"/>
    <property type="molecule type" value="Genomic_DNA"/>
</dbReference>
<dbReference type="Gene3D" id="3.40.50.620">
    <property type="entry name" value="HUPs"/>
    <property type="match status" value="1"/>
</dbReference>
<evidence type="ECO:0000256" key="3">
    <source>
        <dbReference type="ARBA" id="ARBA00042002"/>
    </source>
</evidence>
<evidence type="ECO:0000256" key="2">
    <source>
        <dbReference type="ARBA" id="ARBA00025649"/>
    </source>
</evidence>
<keyword evidence="6" id="KW-1185">Reference proteome</keyword>
<dbReference type="InterPro" id="IPR033948">
    <property type="entry name" value="ETF_beta_N"/>
</dbReference>
<sequence>MPAIVACYKWVPDEEGIRIGDDRSVDISRARWEIGSFDRSAIEAAVQATEASGWTPVTLTYGGEGVEKSLKDALSRGPEKGYWVASDQQDQADGRATSKVLAAAAHTLDDVRLVVCAEGASDTYARQVGPRLGVCLGWPAVTSVLSFELGEDSATVVRKLEDTLQTVEVQLPCVLCVLPEGFEPRVPGLKAIMAANRKPKERIDAADLGADEAPLAERVSLEGFAMARKNLVIAEDDPAVAARELVAALHKEGVLS</sequence>
<evidence type="ECO:0000259" key="4">
    <source>
        <dbReference type="SMART" id="SM00893"/>
    </source>
</evidence>
<evidence type="ECO:0000256" key="1">
    <source>
        <dbReference type="ARBA" id="ARBA00011355"/>
    </source>
</evidence>
<dbReference type="HOGENOM" id="CLU_060196_2_2_11"/>
<dbReference type="CDD" id="cd01714">
    <property type="entry name" value="ETF_beta"/>
    <property type="match status" value="1"/>
</dbReference>
<name>C7N1P3_SLAHD</name>
<dbReference type="Proteomes" id="UP000002026">
    <property type="component" value="Chromosome"/>
</dbReference>
<dbReference type="AlphaFoldDB" id="C7N1P3"/>
<dbReference type="SUPFAM" id="SSF52402">
    <property type="entry name" value="Adenine nucleotide alpha hydrolases-like"/>
    <property type="match status" value="1"/>
</dbReference>
<proteinExistence type="predicted"/>
<evidence type="ECO:0000313" key="6">
    <source>
        <dbReference type="Proteomes" id="UP000002026"/>
    </source>
</evidence>
<dbReference type="SMART" id="SM00893">
    <property type="entry name" value="ETF"/>
    <property type="match status" value="1"/>
</dbReference>
<comment type="subunit">
    <text evidence="1">Heterodimer of an alpha and a beta subunit.</text>
</comment>
<dbReference type="RefSeq" id="WP_012797445.1">
    <property type="nucleotide sequence ID" value="NC_013165.1"/>
</dbReference>
<accession>C7N1P3</accession>
<dbReference type="PANTHER" id="PTHR21294:SF17">
    <property type="entry name" value="PROTEIN FIXA"/>
    <property type="match status" value="1"/>
</dbReference>
<dbReference type="GO" id="GO:0009055">
    <property type="term" value="F:electron transfer activity"/>
    <property type="evidence" value="ECO:0007669"/>
    <property type="project" value="InterPro"/>
</dbReference>
<dbReference type="STRING" id="471855.Shel_02670"/>
<dbReference type="InterPro" id="IPR014730">
    <property type="entry name" value="ETF_a/b_N"/>
</dbReference>
<dbReference type="PIRSF" id="PIRSF000090">
    <property type="entry name" value="Beta-ETF"/>
    <property type="match status" value="1"/>
</dbReference>
<organism evidence="5 6">
    <name type="scientific">Slackia heliotrinireducens (strain ATCC 29202 / DSM 20476 / NCTC 11029 / RHS 1)</name>
    <name type="common">Peptococcus heliotrinreducens</name>
    <dbReference type="NCBI Taxonomy" id="471855"/>
    <lineage>
        <taxon>Bacteria</taxon>
        <taxon>Bacillati</taxon>
        <taxon>Actinomycetota</taxon>
        <taxon>Coriobacteriia</taxon>
        <taxon>Eggerthellales</taxon>
        <taxon>Eggerthellaceae</taxon>
        <taxon>Slackia</taxon>
    </lineage>
</organism>
<gene>
    <name evidence="5" type="ordered locus">Shel_02670</name>
</gene>
<dbReference type="eggNOG" id="COG2086">
    <property type="taxonomic scope" value="Bacteria"/>
</dbReference>
<dbReference type="PANTHER" id="PTHR21294">
    <property type="entry name" value="ELECTRON TRANSFER FLAVOPROTEIN BETA-SUBUNIT"/>
    <property type="match status" value="1"/>
</dbReference>
<dbReference type="Pfam" id="PF01012">
    <property type="entry name" value="ETF"/>
    <property type="match status" value="1"/>
</dbReference>
<dbReference type="KEGG" id="shi:Shel_02670"/>
<dbReference type="InterPro" id="IPR014729">
    <property type="entry name" value="Rossmann-like_a/b/a_fold"/>
</dbReference>